<keyword evidence="1" id="KW-0175">Coiled coil</keyword>
<feature type="region of interest" description="Disordered" evidence="2">
    <location>
        <begin position="167"/>
        <end position="225"/>
    </location>
</feature>
<name>A0A1Y1VHR0_9FUNG</name>
<gene>
    <name evidence="4" type="ORF">BCR36DRAFT_320739</name>
</gene>
<comment type="caution">
    <text evidence="4">The sequence shown here is derived from an EMBL/GenBank/DDBJ whole genome shotgun (WGS) entry which is preliminary data.</text>
</comment>
<evidence type="ECO:0000256" key="2">
    <source>
        <dbReference type="SAM" id="MobiDB-lite"/>
    </source>
</evidence>
<protein>
    <recommendedName>
        <fullName evidence="3">DUF4604 domain-containing protein</fullName>
    </recommendedName>
</protein>
<evidence type="ECO:0000313" key="4">
    <source>
        <dbReference type="EMBL" id="ORX56001.1"/>
    </source>
</evidence>
<dbReference type="Pfam" id="PF15377">
    <property type="entry name" value="DUF4604"/>
    <property type="match status" value="1"/>
</dbReference>
<evidence type="ECO:0000256" key="1">
    <source>
        <dbReference type="SAM" id="Coils"/>
    </source>
</evidence>
<proteinExistence type="predicted"/>
<feature type="coiled-coil region" evidence="1">
    <location>
        <begin position="33"/>
        <end position="79"/>
    </location>
</feature>
<feature type="compositionally biased region" description="Basic and acidic residues" evidence="2">
    <location>
        <begin position="182"/>
        <end position="200"/>
    </location>
</feature>
<reference evidence="4 5" key="2">
    <citation type="submission" date="2016-08" db="EMBL/GenBank/DDBJ databases">
        <title>Pervasive Adenine N6-methylation of Active Genes in Fungi.</title>
        <authorList>
            <consortium name="DOE Joint Genome Institute"/>
            <person name="Mondo S.J."/>
            <person name="Dannebaum R.O."/>
            <person name="Kuo R.C."/>
            <person name="Labutti K."/>
            <person name="Haridas S."/>
            <person name="Kuo A."/>
            <person name="Salamov A."/>
            <person name="Ahrendt S.R."/>
            <person name="Lipzen A."/>
            <person name="Sullivan W."/>
            <person name="Andreopoulos W.B."/>
            <person name="Clum A."/>
            <person name="Lindquist E."/>
            <person name="Daum C."/>
            <person name="Ramamoorthy G.K."/>
            <person name="Gryganskyi A."/>
            <person name="Culley D."/>
            <person name="Magnuson J.K."/>
            <person name="James T.Y."/>
            <person name="O'Malley M.A."/>
            <person name="Stajich J.E."/>
            <person name="Spatafora J.W."/>
            <person name="Visel A."/>
            <person name="Grigoriev I.V."/>
        </authorList>
    </citation>
    <scope>NUCLEOTIDE SEQUENCE [LARGE SCALE GENOMIC DNA]</scope>
    <source>
        <strain evidence="5">finn</strain>
    </source>
</reference>
<accession>A0A1Y1VHR0</accession>
<evidence type="ECO:0000259" key="3">
    <source>
        <dbReference type="Pfam" id="PF15377"/>
    </source>
</evidence>
<evidence type="ECO:0000313" key="5">
    <source>
        <dbReference type="Proteomes" id="UP000193719"/>
    </source>
</evidence>
<reference evidence="4 5" key="1">
    <citation type="submission" date="2016-08" db="EMBL/GenBank/DDBJ databases">
        <title>Genomes of anaerobic fungi encode conserved fungal cellulosomes for biomass hydrolysis.</title>
        <authorList>
            <consortium name="DOE Joint Genome Institute"/>
            <person name="Haitjema C.H."/>
            <person name="Gilmore S.P."/>
            <person name="Henske J.K."/>
            <person name="Solomon K.V."/>
            <person name="De Groot R."/>
            <person name="Kuo A."/>
            <person name="Mondo S.J."/>
            <person name="Salamov A.A."/>
            <person name="Labutti K."/>
            <person name="Zhao Z."/>
            <person name="Chiniquy J."/>
            <person name="Barry K."/>
            <person name="Brewer H.M."/>
            <person name="Purvine S.O."/>
            <person name="Wright A.T."/>
            <person name="Boxma B."/>
            <person name="Van Alen T."/>
            <person name="Hackstein J.H."/>
            <person name="Baker S.E."/>
            <person name="Grigoriev I.V."/>
            <person name="O'Malley M.A."/>
        </authorList>
    </citation>
    <scope>NUCLEOTIDE SEQUENCE [LARGE SCALE GENOMIC DNA]</scope>
    <source>
        <strain evidence="5">finn</strain>
    </source>
</reference>
<dbReference type="Proteomes" id="UP000193719">
    <property type="component" value="Unassembled WGS sequence"/>
</dbReference>
<dbReference type="AlphaFoldDB" id="A0A1Y1VHR0"/>
<dbReference type="OrthoDB" id="2553298at2759"/>
<keyword evidence="5" id="KW-1185">Reference proteome</keyword>
<sequence>MNEKKSSYQYRQSLSFIDQKPKFLQNFLKPSHIDRSEEEIEKLKKEKNKDDIDDEQPQIVVLNEEKDFSKEEMEQYLINNPNKKISEEIQIENSKEKEFEESRFNKIFQKKKIIYDKNYKETGRDSIKKEINKNNDIDYNEYTFGNELKRDSLQPKKVIFRKPVSHKEDNDLISSSKGIKRKLNEEKHEIDVKNNPDSNKKLKSKRHNKARKQKTLLSFSMDDEQ</sequence>
<dbReference type="InterPro" id="IPR027911">
    <property type="entry name" value="DUF4604"/>
</dbReference>
<organism evidence="4 5">
    <name type="scientific">Piromyces finnis</name>
    <dbReference type="NCBI Taxonomy" id="1754191"/>
    <lineage>
        <taxon>Eukaryota</taxon>
        <taxon>Fungi</taxon>
        <taxon>Fungi incertae sedis</taxon>
        <taxon>Chytridiomycota</taxon>
        <taxon>Chytridiomycota incertae sedis</taxon>
        <taxon>Neocallimastigomycetes</taxon>
        <taxon>Neocallimastigales</taxon>
        <taxon>Neocallimastigaceae</taxon>
        <taxon>Piromyces</taxon>
    </lineage>
</organism>
<dbReference type="EMBL" id="MCFH01000008">
    <property type="protein sequence ID" value="ORX56001.1"/>
    <property type="molecule type" value="Genomic_DNA"/>
</dbReference>
<feature type="compositionally biased region" description="Basic residues" evidence="2">
    <location>
        <begin position="201"/>
        <end position="214"/>
    </location>
</feature>
<feature type="domain" description="DUF4604" evidence="3">
    <location>
        <begin position="13"/>
        <end position="223"/>
    </location>
</feature>